<dbReference type="Proteomes" id="UP001190491">
    <property type="component" value="Unassembled WGS sequence"/>
</dbReference>
<name>A0AAD2BVV4_9RALS</name>
<sequence>MAKYFAMLTEAGEAKMARALVSNTMVPLTEMAVGDGGIDGGTDADVTPSIEQRALVRERLRRPLNRLVTDPKNPSIVIAEIYLPEEVGGWWVRELGLFDEDGELFAVANVPPSYKPILAEGSGRGQFYRMMLIHKAAGNIALQVDPSIVVATREYVDEQVTAVRTAVTGENDKRYATKESVEQLQGAVDEARELAFDALPRSGGEMTGPIDMTGPSNELRFTDSQQPLTIGRFRMGSSNGQLVFDRNTSPDGSFASFSRLYWVDGNGNFVVPGMLTAASVKTQSNVNLPAYNNDGRGFLEFGGDTVIWRMFMVGPNGNLVLNGYNADGTNRSQPFYVDYASGKMMFAVRPVFCGATPYDTNNLKDPLTADGGMLAEGKGLIFGATYGSSPLRVGALWGTSNLGGAYLEWNQTRTPALRSTHQAWAPPIWASAGHSGERAIWRQSTAIRAAVRPARRAFPSTSATARSRGVLTKTTSPDGTAAMSGARGTSTPAARRPPIPSANGTRPSPNSERSRPANRPAPPTCRLPMCSSACATPSTCITSAR</sequence>
<evidence type="ECO:0000259" key="2">
    <source>
        <dbReference type="Pfam" id="PF12571"/>
    </source>
</evidence>
<gene>
    <name evidence="4" type="ORF">R77564_01396</name>
    <name evidence="3" type="ORF">R77567_01379</name>
</gene>
<dbReference type="PANTHER" id="PTHR35191">
    <property type="entry name" value="PROPHAGE SIDE TAIL FIBER PROTEIN HOMOLOG STFQ-RELATED"/>
    <property type="match status" value="1"/>
</dbReference>
<comment type="caution">
    <text evidence="3">The sequence shown here is derived from an EMBL/GenBank/DDBJ whole genome shotgun (WGS) entry which is preliminary data.</text>
</comment>
<dbReference type="PANTHER" id="PTHR35191:SF1">
    <property type="entry name" value="PROPHAGE SIDE TAIL FIBER PROTEIN HOMOLOG STFQ-RELATED"/>
    <property type="match status" value="1"/>
</dbReference>
<reference evidence="3 5" key="1">
    <citation type="submission" date="2023-07" db="EMBL/GenBank/DDBJ databases">
        <authorList>
            <person name="Peeters C."/>
        </authorList>
    </citation>
    <scope>NUCLEOTIDE SEQUENCE</scope>
    <source>
        <strain evidence="4 5">LMG 32965</strain>
        <strain evidence="3">R-77567</strain>
    </source>
</reference>
<evidence type="ECO:0000313" key="4">
    <source>
        <dbReference type="EMBL" id="CAJ0867642.1"/>
    </source>
</evidence>
<accession>A0AAD2BVV4</accession>
<dbReference type="InterPro" id="IPR022225">
    <property type="entry name" value="Phage_tail_fibre_N"/>
</dbReference>
<organism evidence="3 6">
    <name type="scientific">Ralstonia flatus</name>
    <dbReference type="NCBI Taxonomy" id="3058601"/>
    <lineage>
        <taxon>Bacteria</taxon>
        <taxon>Pseudomonadati</taxon>
        <taxon>Pseudomonadota</taxon>
        <taxon>Betaproteobacteria</taxon>
        <taxon>Burkholderiales</taxon>
        <taxon>Burkholderiaceae</taxon>
        <taxon>Ralstonia</taxon>
    </lineage>
</organism>
<dbReference type="EMBL" id="CAUDLI010000003">
    <property type="protein sequence ID" value="CAJ0867642.1"/>
    <property type="molecule type" value="Genomic_DNA"/>
</dbReference>
<evidence type="ECO:0000256" key="1">
    <source>
        <dbReference type="SAM" id="MobiDB-lite"/>
    </source>
</evidence>
<keyword evidence="5" id="KW-1185">Reference proteome</keyword>
<dbReference type="InterPro" id="IPR051934">
    <property type="entry name" value="Phage_Tail_Fiber_Structural"/>
</dbReference>
<feature type="domain" description="Phage tail fibre protein N-terminal" evidence="2">
    <location>
        <begin position="1"/>
        <end position="153"/>
    </location>
</feature>
<evidence type="ECO:0000313" key="6">
    <source>
        <dbReference type="Proteomes" id="UP001190491"/>
    </source>
</evidence>
<dbReference type="AlphaFoldDB" id="A0AAD2BVV4"/>
<protein>
    <recommendedName>
        <fullName evidence="2">Phage tail fibre protein N-terminal domain-containing protein</fullName>
    </recommendedName>
</protein>
<feature type="compositionally biased region" description="Polar residues" evidence="1">
    <location>
        <begin position="502"/>
        <end position="511"/>
    </location>
</feature>
<dbReference type="EMBL" id="CAUDKO010000003">
    <property type="protein sequence ID" value="CAJ0859592.1"/>
    <property type="molecule type" value="Genomic_DNA"/>
</dbReference>
<feature type="region of interest" description="Disordered" evidence="1">
    <location>
        <begin position="452"/>
        <end position="528"/>
    </location>
</feature>
<proteinExistence type="predicted"/>
<dbReference type="Pfam" id="PF12571">
    <property type="entry name" value="Phage_tail_fib"/>
    <property type="match status" value="1"/>
</dbReference>
<dbReference type="RefSeq" id="WP_206275299.1">
    <property type="nucleotide sequence ID" value="NZ_CAUDKO010000003.1"/>
</dbReference>
<evidence type="ECO:0000313" key="5">
    <source>
        <dbReference type="Proteomes" id="UP001189792"/>
    </source>
</evidence>
<dbReference type="Proteomes" id="UP001189792">
    <property type="component" value="Unassembled WGS sequence"/>
</dbReference>
<evidence type="ECO:0000313" key="3">
    <source>
        <dbReference type="EMBL" id="CAJ0859592.1"/>
    </source>
</evidence>